<evidence type="ECO:0000313" key="1">
    <source>
        <dbReference type="EMBL" id="WPC72940.1"/>
    </source>
</evidence>
<keyword evidence="2" id="KW-1185">Reference proteome</keyword>
<organism evidence="1 2">
    <name type="scientific">Vibrio porteresiae DSM 19223</name>
    <dbReference type="NCBI Taxonomy" id="1123496"/>
    <lineage>
        <taxon>Bacteria</taxon>
        <taxon>Pseudomonadati</taxon>
        <taxon>Pseudomonadota</taxon>
        <taxon>Gammaproteobacteria</taxon>
        <taxon>Vibrionales</taxon>
        <taxon>Vibrionaceae</taxon>
        <taxon>Vibrio</taxon>
    </lineage>
</organism>
<dbReference type="Proteomes" id="UP001304071">
    <property type="component" value="Chromosome 1"/>
</dbReference>
<accession>A0ABZ0Q965</accession>
<evidence type="ECO:0000313" key="2">
    <source>
        <dbReference type="Proteomes" id="UP001304071"/>
    </source>
</evidence>
<dbReference type="EMBL" id="CP138203">
    <property type="protein sequence ID" value="WPC72940.1"/>
    <property type="molecule type" value="Genomic_DNA"/>
</dbReference>
<dbReference type="RefSeq" id="WP_261892750.1">
    <property type="nucleotide sequence ID" value="NZ_AP024895.1"/>
</dbReference>
<sequence>MGLVVNIEHWPMAAAIALATEGVRASYNHGGGFGGGFGATDREIGSKLDGAKVLAVIECIGKKFKHLEDWMLFAYASPGWNDTRNRERFLTTALNDWAFAWLAKGVVVQERTGSKFRVILPLIASAFALEQASGAKVDNVNGDIYYSSAVKRESLISMLVDDDCILKGEYSDAFKKKRKRYYQANWSRWQEHIEIARTILINYDKYAQKLFKEELENKMMSNYTMNS</sequence>
<protein>
    <submittedName>
        <fullName evidence="1">Uncharacterized protein</fullName>
    </submittedName>
</protein>
<gene>
    <name evidence="1" type="ORF">R8Z52_12475</name>
</gene>
<name>A0ABZ0Q965_9VIBR</name>
<reference evidence="1 2" key="1">
    <citation type="submission" date="2023-11" db="EMBL/GenBank/DDBJ databases">
        <title>Plant-associative lifestyle of Vibrio porteresiae and its evolutionary dynamics.</title>
        <authorList>
            <person name="Rameshkumar N."/>
            <person name="Kirti K."/>
        </authorList>
    </citation>
    <scope>NUCLEOTIDE SEQUENCE [LARGE SCALE GENOMIC DNA]</scope>
    <source>
        <strain evidence="1 2">MSSRF30</strain>
    </source>
</reference>
<proteinExistence type="predicted"/>